<accession>A0A2P5CQ65</accession>
<keyword evidence="2" id="KW-1185">Reference proteome</keyword>
<protein>
    <submittedName>
        <fullName evidence="1">Uncharacterized protein</fullName>
    </submittedName>
</protein>
<gene>
    <name evidence="1" type="ORF">TorRG33x02_277170</name>
</gene>
<organism evidence="1 2">
    <name type="scientific">Trema orientale</name>
    <name type="common">Charcoal tree</name>
    <name type="synonym">Celtis orientalis</name>
    <dbReference type="NCBI Taxonomy" id="63057"/>
    <lineage>
        <taxon>Eukaryota</taxon>
        <taxon>Viridiplantae</taxon>
        <taxon>Streptophyta</taxon>
        <taxon>Embryophyta</taxon>
        <taxon>Tracheophyta</taxon>
        <taxon>Spermatophyta</taxon>
        <taxon>Magnoliopsida</taxon>
        <taxon>eudicotyledons</taxon>
        <taxon>Gunneridae</taxon>
        <taxon>Pentapetalae</taxon>
        <taxon>rosids</taxon>
        <taxon>fabids</taxon>
        <taxon>Rosales</taxon>
        <taxon>Cannabaceae</taxon>
        <taxon>Trema</taxon>
    </lineage>
</organism>
<dbReference type="EMBL" id="JXTC01000340">
    <property type="protein sequence ID" value="PON63173.1"/>
    <property type="molecule type" value="Genomic_DNA"/>
</dbReference>
<proteinExistence type="predicted"/>
<name>A0A2P5CQ65_TREOI</name>
<dbReference type="Proteomes" id="UP000237000">
    <property type="component" value="Unassembled WGS sequence"/>
</dbReference>
<reference evidence="2" key="1">
    <citation type="submission" date="2016-06" db="EMBL/GenBank/DDBJ databases">
        <title>Parallel loss of symbiosis genes in relatives of nitrogen-fixing non-legume Parasponia.</title>
        <authorList>
            <person name="Van Velzen R."/>
            <person name="Holmer R."/>
            <person name="Bu F."/>
            <person name="Rutten L."/>
            <person name="Van Zeijl A."/>
            <person name="Liu W."/>
            <person name="Santuari L."/>
            <person name="Cao Q."/>
            <person name="Sharma T."/>
            <person name="Shen D."/>
            <person name="Roswanjaya Y."/>
            <person name="Wardhani T."/>
            <person name="Kalhor M.S."/>
            <person name="Jansen J."/>
            <person name="Van den Hoogen J."/>
            <person name="Gungor B."/>
            <person name="Hartog M."/>
            <person name="Hontelez J."/>
            <person name="Verver J."/>
            <person name="Yang W.-C."/>
            <person name="Schijlen E."/>
            <person name="Repin R."/>
            <person name="Schilthuizen M."/>
            <person name="Schranz E."/>
            <person name="Heidstra R."/>
            <person name="Miyata K."/>
            <person name="Fedorova E."/>
            <person name="Kohlen W."/>
            <person name="Bisseling T."/>
            <person name="Smit S."/>
            <person name="Geurts R."/>
        </authorList>
    </citation>
    <scope>NUCLEOTIDE SEQUENCE [LARGE SCALE GENOMIC DNA]</scope>
    <source>
        <strain evidence="2">cv. RG33-2</strain>
    </source>
</reference>
<comment type="caution">
    <text evidence="1">The sequence shown here is derived from an EMBL/GenBank/DDBJ whole genome shotgun (WGS) entry which is preliminary data.</text>
</comment>
<evidence type="ECO:0000313" key="2">
    <source>
        <dbReference type="Proteomes" id="UP000237000"/>
    </source>
</evidence>
<dbReference type="InParanoid" id="A0A2P5CQ65"/>
<evidence type="ECO:0000313" key="1">
    <source>
        <dbReference type="EMBL" id="PON63173.1"/>
    </source>
</evidence>
<dbReference type="AlphaFoldDB" id="A0A2P5CQ65"/>
<sequence length="133" mass="15018">MGLINDDKFQSLICKEKPTFYVTSKERYMYKYGIQLSNCPKYRPEIVARIFSVATSSSVSTFPASKSAHFLSRLRSEALVSASIGVSTTAQSANSHMQSIFNKVFIPQKELIRFFNIDTRATESIFNIKDNKG</sequence>